<dbReference type="PANTHER" id="PTHR43798">
    <property type="entry name" value="MONOACYLGLYCEROL LIPASE"/>
    <property type="match status" value="1"/>
</dbReference>
<gene>
    <name evidence="2" type="ORF">C7C46_15900</name>
</gene>
<dbReference type="Gene3D" id="3.40.50.1820">
    <property type="entry name" value="alpha/beta hydrolase"/>
    <property type="match status" value="1"/>
</dbReference>
<evidence type="ECO:0000259" key="1">
    <source>
        <dbReference type="Pfam" id="PF00561"/>
    </source>
</evidence>
<organism evidence="2 3">
    <name type="scientific">Streptomyces tateyamensis</name>
    <dbReference type="NCBI Taxonomy" id="565073"/>
    <lineage>
        <taxon>Bacteria</taxon>
        <taxon>Bacillati</taxon>
        <taxon>Actinomycetota</taxon>
        <taxon>Actinomycetes</taxon>
        <taxon>Kitasatosporales</taxon>
        <taxon>Streptomycetaceae</taxon>
        <taxon>Streptomyces</taxon>
    </lineage>
</organism>
<dbReference type="OrthoDB" id="9796770at2"/>
<dbReference type="GO" id="GO:0016787">
    <property type="term" value="F:hydrolase activity"/>
    <property type="evidence" value="ECO:0007669"/>
    <property type="project" value="UniProtKB-KW"/>
</dbReference>
<proteinExistence type="predicted"/>
<feature type="domain" description="AB hydrolase-1" evidence="1">
    <location>
        <begin position="24"/>
        <end position="264"/>
    </location>
</feature>
<dbReference type="InterPro" id="IPR000073">
    <property type="entry name" value="AB_hydrolase_1"/>
</dbReference>
<dbReference type="GO" id="GO:0016020">
    <property type="term" value="C:membrane"/>
    <property type="evidence" value="ECO:0007669"/>
    <property type="project" value="TreeGrafter"/>
</dbReference>
<dbReference type="RefSeq" id="WP_110670133.1">
    <property type="nucleotide sequence ID" value="NZ_PYBW01000049.1"/>
</dbReference>
<dbReference type="Pfam" id="PF00561">
    <property type="entry name" value="Abhydrolase_1"/>
    <property type="match status" value="1"/>
</dbReference>
<evidence type="ECO:0000313" key="3">
    <source>
        <dbReference type="Proteomes" id="UP000248039"/>
    </source>
</evidence>
<reference evidence="2 3" key="1">
    <citation type="submission" date="2018-03" db="EMBL/GenBank/DDBJ databases">
        <title>Bioinformatic expansion and discovery of thiopeptide antibiotics.</title>
        <authorList>
            <person name="Schwalen C.J."/>
            <person name="Hudson G.A."/>
            <person name="Mitchell D.A."/>
        </authorList>
    </citation>
    <scope>NUCLEOTIDE SEQUENCE [LARGE SCALE GENOMIC DNA]</scope>
    <source>
        <strain evidence="2 3">ATCC 21389</strain>
    </source>
</reference>
<dbReference type="InterPro" id="IPR029058">
    <property type="entry name" value="AB_hydrolase_fold"/>
</dbReference>
<evidence type="ECO:0000313" key="2">
    <source>
        <dbReference type="EMBL" id="PYC78585.1"/>
    </source>
</evidence>
<dbReference type="PANTHER" id="PTHR43798:SF33">
    <property type="entry name" value="HYDROLASE, PUTATIVE (AFU_ORTHOLOGUE AFUA_2G14860)-RELATED"/>
    <property type="match status" value="1"/>
</dbReference>
<dbReference type="AlphaFoldDB" id="A0A2V4N3H7"/>
<dbReference type="InterPro" id="IPR050266">
    <property type="entry name" value="AB_hydrolase_sf"/>
</dbReference>
<dbReference type="EMBL" id="PYBW01000049">
    <property type="protein sequence ID" value="PYC78585.1"/>
    <property type="molecule type" value="Genomic_DNA"/>
</dbReference>
<protein>
    <submittedName>
        <fullName evidence="2">Alpha/beta hydrolase</fullName>
    </submittedName>
</protein>
<sequence>MPIFSSYDGTKLWYEPLGTGDGAPLIVLPGGPGTDLRYLGTVGGLDQDRPLVLLDPRATGRSAVPEDRAAVAFAQQARDVEALREHLGLARIDLLAHSAGTLIAQQYAAAHPDRVRRMVLVTPVGRAAREPDPAELAALRAARSGEPWYQRAVNAELRLESEQLPPEQESFLRAVLLPFSWHSWSRDRLAEYVPGHSSTFPWLRDAFYAGSTTDPADLARLAVTDLPVLVVAGASDGLLGTAPARAVAALHPGARLAVLDRSGHRPWVEQPQEFRELVNSFLAEQ</sequence>
<comment type="caution">
    <text evidence="2">The sequence shown here is derived from an EMBL/GenBank/DDBJ whole genome shotgun (WGS) entry which is preliminary data.</text>
</comment>
<keyword evidence="3" id="KW-1185">Reference proteome</keyword>
<name>A0A2V4N3H7_9ACTN</name>
<dbReference type="Proteomes" id="UP000248039">
    <property type="component" value="Unassembled WGS sequence"/>
</dbReference>
<keyword evidence="2" id="KW-0378">Hydrolase</keyword>
<dbReference type="SUPFAM" id="SSF53474">
    <property type="entry name" value="alpha/beta-Hydrolases"/>
    <property type="match status" value="1"/>
</dbReference>
<accession>A0A2V4N3H7</accession>